<accession>A0A438BYL5</accession>
<evidence type="ECO:0000313" key="3">
    <source>
        <dbReference type="EMBL" id="RVW16091.1"/>
    </source>
</evidence>
<comment type="caution">
    <text evidence="3">The sequence shown here is derived from an EMBL/GenBank/DDBJ whole genome shotgun (WGS) entry which is preliminary data.</text>
</comment>
<dbReference type="OrthoDB" id="625231at2759"/>
<keyword evidence="2" id="KW-0472">Membrane</keyword>
<dbReference type="GO" id="GO:0009733">
    <property type="term" value="P:response to auxin"/>
    <property type="evidence" value="ECO:0007669"/>
    <property type="project" value="InterPro"/>
</dbReference>
<evidence type="ECO:0000313" key="4">
    <source>
        <dbReference type="Proteomes" id="UP000288805"/>
    </source>
</evidence>
<protein>
    <submittedName>
        <fullName evidence="3">Auxin-responsive protein SAUR24</fullName>
    </submittedName>
</protein>
<gene>
    <name evidence="3" type="primary">SAUR24_1</name>
    <name evidence="3" type="ORF">CK203_079027</name>
</gene>
<proteinExistence type="inferred from homology"/>
<keyword evidence="2" id="KW-1133">Transmembrane helix</keyword>
<evidence type="ECO:0000256" key="2">
    <source>
        <dbReference type="SAM" id="Phobius"/>
    </source>
</evidence>
<dbReference type="InterPro" id="IPR003676">
    <property type="entry name" value="SAUR_fam"/>
</dbReference>
<name>A0A438BYL5_VITVI</name>
<organism evidence="3 4">
    <name type="scientific">Vitis vinifera</name>
    <name type="common">Grape</name>
    <dbReference type="NCBI Taxonomy" id="29760"/>
    <lineage>
        <taxon>Eukaryota</taxon>
        <taxon>Viridiplantae</taxon>
        <taxon>Streptophyta</taxon>
        <taxon>Embryophyta</taxon>
        <taxon>Tracheophyta</taxon>
        <taxon>Spermatophyta</taxon>
        <taxon>Magnoliopsida</taxon>
        <taxon>eudicotyledons</taxon>
        <taxon>Gunneridae</taxon>
        <taxon>Pentapetalae</taxon>
        <taxon>rosids</taxon>
        <taxon>Vitales</taxon>
        <taxon>Vitaceae</taxon>
        <taxon>Viteae</taxon>
        <taxon>Vitis</taxon>
    </lineage>
</organism>
<feature type="transmembrane region" description="Helical" evidence="2">
    <location>
        <begin position="61"/>
        <end position="78"/>
    </location>
</feature>
<reference evidence="3 4" key="1">
    <citation type="journal article" date="2018" name="PLoS Genet.">
        <title>Population sequencing reveals clonal diversity and ancestral inbreeding in the grapevine cultivar Chardonnay.</title>
        <authorList>
            <person name="Roach M.J."/>
            <person name="Johnson D.L."/>
            <person name="Bohlmann J."/>
            <person name="van Vuuren H.J."/>
            <person name="Jones S.J."/>
            <person name="Pretorius I.S."/>
            <person name="Schmidt S.A."/>
            <person name="Borneman A.R."/>
        </authorList>
    </citation>
    <scope>NUCLEOTIDE SEQUENCE [LARGE SCALE GENOMIC DNA]</scope>
    <source>
        <strain evidence="4">cv. Chardonnay</strain>
        <tissue evidence="3">Leaf</tissue>
    </source>
</reference>
<dbReference type="PANTHER" id="PTHR31929">
    <property type="entry name" value="SAUR-LIKE AUXIN-RESPONSIVE PROTEIN FAMILY-RELATED"/>
    <property type="match status" value="1"/>
</dbReference>
<feature type="transmembrane region" description="Helical" evidence="2">
    <location>
        <begin position="29"/>
        <end position="49"/>
    </location>
</feature>
<comment type="similarity">
    <text evidence="1">Belongs to the ARG7 family.</text>
</comment>
<dbReference type="Pfam" id="PF02519">
    <property type="entry name" value="Auxin_inducible"/>
    <property type="match status" value="1"/>
</dbReference>
<evidence type="ECO:0000256" key="1">
    <source>
        <dbReference type="ARBA" id="ARBA00006974"/>
    </source>
</evidence>
<keyword evidence="2" id="KW-0812">Transmembrane</keyword>
<sequence length="258" mass="29349">MLQLLESNYDTIDAVRPIKISAISRIYEFYELGLTVVWWDILLMALSFLRWKIYGNVGTSCWLGIFMFSGSMWLYTYARQWLTDVPVSPLLYIIRLYEHVQLVSSCSLHLSISNMPHASAAHKIQYQIHHPTPKSSLNNQSISPVFKKPIHYISSSSSVINMGIRLPSVISNAKQILKLQSVHIRSQSDVPKGHFAVYVGEIQKKRFVVPISYLNHPSFQDLLQQAEEEFGFNHSMGGLTIPCKEETFIDLASQLSAS</sequence>
<dbReference type="Proteomes" id="UP000288805">
    <property type="component" value="Unassembled WGS sequence"/>
</dbReference>
<dbReference type="EMBL" id="QGNW01002591">
    <property type="protein sequence ID" value="RVW16091.1"/>
    <property type="molecule type" value="Genomic_DNA"/>
</dbReference>
<dbReference type="AlphaFoldDB" id="A0A438BYL5"/>